<dbReference type="PRINTS" id="PR00133">
    <property type="entry name" value="GLHYDRLASE3"/>
</dbReference>
<dbReference type="GO" id="GO:0009044">
    <property type="term" value="F:xylan 1,4-beta-xylosidase activity"/>
    <property type="evidence" value="ECO:0007669"/>
    <property type="project" value="InterPro"/>
</dbReference>
<feature type="chain" id="PRO_5026263054" evidence="3">
    <location>
        <begin position="23"/>
        <end position="334"/>
    </location>
</feature>
<dbReference type="GO" id="GO:0031222">
    <property type="term" value="P:arabinan catabolic process"/>
    <property type="evidence" value="ECO:0007669"/>
    <property type="project" value="TreeGrafter"/>
</dbReference>
<dbReference type="Proteomes" id="UP000433928">
    <property type="component" value="Unassembled WGS sequence"/>
</dbReference>
<dbReference type="RefSeq" id="WP_317163177.1">
    <property type="nucleotide sequence ID" value="NZ_WCUG01000176.1"/>
</dbReference>
<dbReference type="InterPro" id="IPR044993">
    <property type="entry name" value="BXL"/>
</dbReference>
<proteinExistence type="inferred from homology"/>
<dbReference type="InterPro" id="IPR001764">
    <property type="entry name" value="Glyco_hydro_3_N"/>
</dbReference>
<accession>A0A6I0K3J3</accession>
<dbReference type="PANTHER" id="PTHR42721:SF3">
    <property type="entry name" value="BETA-D-XYLOSIDASE 5-RELATED"/>
    <property type="match status" value="1"/>
</dbReference>
<keyword evidence="2 5" id="KW-0378">Hydrolase</keyword>
<evidence type="ECO:0000313" key="6">
    <source>
        <dbReference type="Proteomes" id="UP000433928"/>
    </source>
</evidence>
<dbReference type="AlphaFoldDB" id="A0A6I0K3J3"/>
<dbReference type="PANTHER" id="PTHR42721">
    <property type="entry name" value="SUGAR HYDROLASE-RELATED"/>
    <property type="match status" value="1"/>
</dbReference>
<dbReference type="Gene3D" id="3.20.20.300">
    <property type="entry name" value="Glycoside hydrolase, family 3, N-terminal domain"/>
    <property type="match status" value="1"/>
</dbReference>
<reference evidence="5 6" key="1">
    <citation type="journal article" date="2019" name="Nat. Med.">
        <title>A library of human gut bacterial isolates paired with longitudinal multiomics data enables mechanistic microbiome research.</title>
        <authorList>
            <person name="Poyet M."/>
            <person name="Groussin M."/>
            <person name="Gibbons S.M."/>
            <person name="Avila-Pacheco J."/>
            <person name="Jiang X."/>
            <person name="Kearney S.M."/>
            <person name="Perrotta A.R."/>
            <person name="Berdy B."/>
            <person name="Zhao S."/>
            <person name="Lieberman T.D."/>
            <person name="Swanson P.K."/>
            <person name="Smith M."/>
            <person name="Roesemann S."/>
            <person name="Alexander J.E."/>
            <person name="Rich S.A."/>
            <person name="Livny J."/>
            <person name="Vlamakis H."/>
            <person name="Clish C."/>
            <person name="Bullock K."/>
            <person name="Deik A."/>
            <person name="Scott J."/>
            <person name="Pierce K.A."/>
            <person name="Xavier R.J."/>
            <person name="Alm E.J."/>
        </authorList>
    </citation>
    <scope>NUCLEOTIDE SEQUENCE [LARGE SCALE GENOMIC DNA]</scope>
    <source>
        <strain evidence="5 6">BIOML-A27</strain>
    </source>
</reference>
<dbReference type="EMBL" id="WCUG01000176">
    <property type="protein sequence ID" value="KAB4161840.1"/>
    <property type="molecule type" value="Genomic_DNA"/>
</dbReference>
<dbReference type="GO" id="GO:0046556">
    <property type="term" value="F:alpha-L-arabinofuranosidase activity"/>
    <property type="evidence" value="ECO:0007669"/>
    <property type="project" value="TreeGrafter"/>
</dbReference>
<feature type="signal peptide" evidence="3">
    <location>
        <begin position="1"/>
        <end position="22"/>
    </location>
</feature>
<comment type="caution">
    <text evidence="5">The sequence shown here is derived from an EMBL/GenBank/DDBJ whole genome shotgun (WGS) entry which is preliminary data.</text>
</comment>
<comment type="similarity">
    <text evidence="1">Belongs to the glycosyl hydrolase 3 family.</text>
</comment>
<dbReference type="InterPro" id="IPR036962">
    <property type="entry name" value="Glyco_hydro_3_N_sf"/>
</dbReference>
<dbReference type="SUPFAM" id="SSF51445">
    <property type="entry name" value="(Trans)glycosidases"/>
    <property type="match status" value="1"/>
</dbReference>
<evidence type="ECO:0000259" key="4">
    <source>
        <dbReference type="Pfam" id="PF00933"/>
    </source>
</evidence>
<dbReference type="GO" id="GO:0045493">
    <property type="term" value="P:xylan catabolic process"/>
    <property type="evidence" value="ECO:0007669"/>
    <property type="project" value="InterPro"/>
</dbReference>
<gene>
    <name evidence="5" type="ORF">GAQ59_23500</name>
</gene>
<evidence type="ECO:0000256" key="1">
    <source>
        <dbReference type="ARBA" id="ARBA00005336"/>
    </source>
</evidence>
<feature type="non-terminal residue" evidence="5">
    <location>
        <position position="334"/>
    </location>
</feature>
<sequence>MKRKLQLLTGIGCLCLCFLSCSQPPYKNPALSPEERANDLVGRLTLEEKAALMQNTSPAIPRLGIKAYDWWNEALHGVGRAGLATVFPQAIGMGASFNNELLYDVFTAISDEARAKNIEFSKEGGLKRYQGLTMWTPNINIFRDPRWGRGQETYGEDPYLTSQMGMAVVRGLQGPEGEKYDKLHACAKHYAVHSGPEWNRHSFNAENIDPRDLWETYLPAFKDLVQKAHVKEVMCAYNRFEGEPCCGSNRLLMHILRDEWGYKEIVVSDCWAISDFYNKGAHETDPDKQHASAKAVLSGTDIECGDSYGSLPEAVKEGLIDEKQIDISLKRLMK</sequence>
<feature type="domain" description="Glycoside hydrolase family 3 N-terminal" evidence="4">
    <location>
        <begin position="70"/>
        <end position="333"/>
    </location>
</feature>
<organism evidence="5 6">
    <name type="scientific">Bacteroides uniformis</name>
    <dbReference type="NCBI Taxonomy" id="820"/>
    <lineage>
        <taxon>Bacteria</taxon>
        <taxon>Pseudomonadati</taxon>
        <taxon>Bacteroidota</taxon>
        <taxon>Bacteroidia</taxon>
        <taxon>Bacteroidales</taxon>
        <taxon>Bacteroidaceae</taxon>
        <taxon>Bacteroides</taxon>
    </lineage>
</organism>
<dbReference type="Pfam" id="PF00933">
    <property type="entry name" value="Glyco_hydro_3"/>
    <property type="match status" value="1"/>
</dbReference>
<evidence type="ECO:0000256" key="2">
    <source>
        <dbReference type="ARBA" id="ARBA00022801"/>
    </source>
</evidence>
<evidence type="ECO:0000256" key="3">
    <source>
        <dbReference type="SAM" id="SignalP"/>
    </source>
</evidence>
<protein>
    <submittedName>
        <fullName evidence="5">Glycoside hydrolase family 3 protein</fullName>
    </submittedName>
</protein>
<dbReference type="InterPro" id="IPR017853">
    <property type="entry name" value="GH"/>
</dbReference>
<evidence type="ECO:0000313" key="5">
    <source>
        <dbReference type="EMBL" id="KAB4161840.1"/>
    </source>
</evidence>
<keyword evidence="3" id="KW-0732">Signal</keyword>
<name>A0A6I0K3J3_BACUN</name>